<sequence>MDKGPRYRDTVLPFSLQPPPGSLVTYQAALVSEVEENEEHTAGSPSKTESDTPSSLQPKLLRKKRNETVYPSQDVTVAKENPSLGHSNRIKKTVTEKEVWQKYRRFWESDQAGKGIVAHDNSIEHNIMVIKKFKMHASRGQHEQLLKVMGDKPSNIVRIQDVFVCDLSVYSVYESLESSLHHIQATCLQEITEIELAIIAKEYQAG</sequence>
<proteinExistence type="predicted"/>
<feature type="compositionally biased region" description="Polar residues" evidence="1">
    <location>
        <begin position="43"/>
        <end position="57"/>
    </location>
</feature>
<reference evidence="2" key="1">
    <citation type="journal article" date="2015" name="Genome Announc.">
        <title>Draft Genome Sequence of the Pathogenic Filamentous Fungus Aspergillus udagawae Strain IFM 46973T.</title>
        <authorList>
            <person name="Kusuya Y."/>
            <person name="Takahashi-Nakaguchi A."/>
            <person name="Takahashi H."/>
            <person name="Yaguchi T."/>
        </authorList>
    </citation>
    <scope>NUCLEOTIDE SEQUENCE</scope>
    <source>
        <strain evidence="2">IFM 46973</strain>
    </source>
</reference>
<feature type="region of interest" description="Disordered" evidence="1">
    <location>
        <begin position="1"/>
        <end position="21"/>
    </location>
</feature>
<protein>
    <submittedName>
        <fullName evidence="2">Uncharacterized protein</fullName>
    </submittedName>
</protein>
<comment type="caution">
    <text evidence="2">The sequence shown here is derived from an EMBL/GenBank/DDBJ whole genome shotgun (WGS) entry which is preliminary data.</text>
</comment>
<name>A0A8E0UZV3_9EURO</name>
<evidence type="ECO:0000313" key="3">
    <source>
        <dbReference type="Proteomes" id="UP000036893"/>
    </source>
</evidence>
<organism evidence="2 3">
    <name type="scientific">Aspergillus udagawae</name>
    <dbReference type="NCBI Taxonomy" id="91492"/>
    <lineage>
        <taxon>Eukaryota</taxon>
        <taxon>Fungi</taxon>
        <taxon>Dikarya</taxon>
        <taxon>Ascomycota</taxon>
        <taxon>Pezizomycotina</taxon>
        <taxon>Eurotiomycetes</taxon>
        <taxon>Eurotiomycetidae</taxon>
        <taxon>Eurotiales</taxon>
        <taxon>Aspergillaceae</taxon>
        <taxon>Aspergillus</taxon>
        <taxon>Aspergillus subgen. Fumigati</taxon>
    </lineage>
</organism>
<accession>A0A8E0UZV3</accession>
<reference evidence="2" key="2">
    <citation type="submission" date="2021-01" db="EMBL/GenBank/DDBJ databases">
        <title>Pan-genome distribution and transcriptional activeness of fungal secondary metabolism genes in Aspergillus section Fumigati.</title>
        <authorList>
            <person name="Takahashi H."/>
            <person name="Umemura M."/>
            <person name="Ninomiya A."/>
            <person name="Kusuya Y."/>
            <person name="Urayama S."/>
            <person name="Shimizu M."/>
            <person name="Watanabe A."/>
            <person name="Kamei K."/>
            <person name="Yaguchi T."/>
            <person name="Hagiwara D."/>
        </authorList>
    </citation>
    <scope>NUCLEOTIDE SEQUENCE</scope>
    <source>
        <strain evidence="2">IFM 46973</strain>
    </source>
</reference>
<dbReference type="AlphaFoldDB" id="A0A8E0UZV3"/>
<dbReference type="RefSeq" id="XP_043145356.1">
    <property type="nucleotide sequence ID" value="XM_043289421.1"/>
</dbReference>
<evidence type="ECO:0000313" key="2">
    <source>
        <dbReference type="EMBL" id="GIC88090.1"/>
    </source>
</evidence>
<feature type="region of interest" description="Disordered" evidence="1">
    <location>
        <begin position="33"/>
        <end position="74"/>
    </location>
</feature>
<dbReference type="EMBL" id="BBXM02000003">
    <property type="protein sequence ID" value="GIC88090.1"/>
    <property type="molecule type" value="Genomic_DNA"/>
</dbReference>
<dbReference type="Proteomes" id="UP000036893">
    <property type="component" value="Unassembled WGS sequence"/>
</dbReference>
<dbReference type="GeneID" id="66991957"/>
<gene>
    <name evidence="2" type="ORF">Aud_004481</name>
</gene>
<evidence type="ECO:0000256" key="1">
    <source>
        <dbReference type="SAM" id="MobiDB-lite"/>
    </source>
</evidence>